<evidence type="ECO:0000313" key="3">
    <source>
        <dbReference type="Proteomes" id="UP000466517"/>
    </source>
</evidence>
<evidence type="ECO:0000256" key="1">
    <source>
        <dbReference type="SAM" id="Phobius"/>
    </source>
</evidence>
<keyword evidence="1" id="KW-0472">Membrane</keyword>
<sequence length="267" mass="28499">MGWLNAWWQHEVVDGYKGPLLLSFAAFVVTFVTTRTITRLIRAGRGPFHNVSTGGVHMHHSTPGIVLLIVGGFTGVGSPPLSPWTYLAGLLVGVGASLVLDEFAMIFRLQDVYWSQEGQLSVNVVTLAAACVGLAAVGVSPVNDLPASVAAVRYLAVVVLLVNFTLVAVTALKGKYPTALIGLFLGPVAWVAAVRLARPTSPWARRRYSPAKRARAQRRAAAFDDRWAPIRSHWDDFVGGTPTAAPLDHTATAAPLDHTAGQPAVDH</sequence>
<proteinExistence type="predicted"/>
<feature type="transmembrane region" description="Helical" evidence="1">
    <location>
        <begin position="151"/>
        <end position="172"/>
    </location>
</feature>
<keyword evidence="1" id="KW-1133">Transmembrane helix</keyword>
<reference evidence="2 3" key="1">
    <citation type="journal article" date="2019" name="Emerg. Microbes Infect.">
        <title>Comprehensive subspecies identification of 175 nontuberculous mycobacteria species based on 7547 genomic profiles.</title>
        <authorList>
            <person name="Matsumoto Y."/>
            <person name="Kinjo T."/>
            <person name="Motooka D."/>
            <person name="Nabeya D."/>
            <person name="Jung N."/>
            <person name="Uechi K."/>
            <person name="Horii T."/>
            <person name="Iida T."/>
            <person name="Fujita J."/>
            <person name="Nakamura S."/>
        </authorList>
    </citation>
    <scope>NUCLEOTIDE SEQUENCE [LARGE SCALE GENOMIC DNA]</scope>
    <source>
        <strain evidence="2 3">JCM 13574</strain>
    </source>
</reference>
<feature type="transmembrane region" description="Helical" evidence="1">
    <location>
        <begin position="179"/>
        <end position="197"/>
    </location>
</feature>
<evidence type="ECO:0008006" key="4">
    <source>
        <dbReference type="Google" id="ProtNLM"/>
    </source>
</evidence>
<feature type="transmembrane region" description="Helical" evidence="1">
    <location>
        <begin position="20"/>
        <end position="41"/>
    </location>
</feature>
<protein>
    <recommendedName>
        <fullName evidence="4">Integral membrane protein</fullName>
    </recommendedName>
</protein>
<keyword evidence="1" id="KW-0812">Transmembrane</keyword>
<dbReference type="EMBL" id="AP022610">
    <property type="protein sequence ID" value="BBZ26232.1"/>
    <property type="molecule type" value="Genomic_DNA"/>
</dbReference>
<dbReference type="Proteomes" id="UP000466517">
    <property type="component" value="Chromosome"/>
</dbReference>
<evidence type="ECO:0000313" key="2">
    <source>
        <dbReference type="EMBL" id="BBZ26232.1"/>
    </source>
</evidence>
<dbReference type="KEGG" id="mmag:MMAD_05270"/>
<feature type="transmembrane region" description="Helical" evidence="1">
    <location>
        <begin position="62"/>
        <end position="81"/>
    </location>
</feature>
<name>A0A7I7X9X3_9MYCO</name>
<dbReference type="AlphaFoldDB" id="A0A7I7X9X3"/>
<accession>A0A7I7X9X3</accession>
<keyword evidence="3" id="KW-1185">Reference proteome</keyword>
<gene>
    <name evidence="2" type="ORF">MMAD_05270</name>
</gene>
<dbReference type="RefSeq" id="WP_163732138.1">
    <property type="nucleotide sequence ID" value="NZ_AP022610.1"/>
</dbReference>
<feature type="transmembrane region" description="Helical" evidence="1">
    <location>
        <begin position="120"/>
        <end position="139"/>
    </location>
</feature>
<feature type="transmembrane region" description="Helical" evidence="1">
    <location>
        <begin position="87"/>
        <end position="108"/>
    </location>
</feature>
<organism evidence="2 3">
    <name type="scientific">Mycolicibacterium madagascariense</name>
    <dbReference type="NCBI Taxonomy" id="212765"/>
    <lineage>
        <taxon>Bacteria</taxon>
        <taxon>Bacillati</taxon>
        <taxon>Actinomycetota</taxon>
        <taxon>Actinomycetes</taxon>
        <taxon>Mycobacteriales</taxon>
        <taxon>Mycobacteriaceae</taxon>
        <taxon>Mycolicibacterium</taxon>
    </lineage>
</organism>